<evidence type="ECO:0000256" key="1">
    <source>
        <dbReference type="SAM" id="Phobius"/>
    </source>
</evidence>
<evidence type="ECO:0000313" key="4">
    <source>
        <dbReference type="Proteomes" id="UP001212097"/>
    </source>
</evidence>
<feature type="domain" description="T-Q ester bond containing" evidence="2">
    <location>
        <begin position="838"/>
        <end position="951"/>
    </location>
</feature>
<keyword evidence="1" id="KW-0472">Membrane</keyword>
<gene>
    <name evidence="3" type="ORF">O6R08_05820</name>
</gene>
<dbReference type="EMBL" id="CP115668">
    <property type="protein sequence ID" value="WCC79091.1"/>
    <property type="molecule type" value="Genomic_DNA"/>
</dbReference>
<feature type="domain" description="T-Q ester bond containing" evidence="2">
    <location>
        <begin position="256"/>
        <end position="370"/>
    </location>
</feature>
<dbReference type="Gene3D" id="2.60.40.3930">
    <property type="match status" value="6"/>
</dbReference>
<dbReference type="Gene3D" id="2.60.40.10">
    <property type="entry name" value="Immunoglobulins"/>
    <property type="match status" value="1"/>
</dbReference>
<feature type="domain" description="T-Q ester bond containing" evidence="2">
    <location>
        <begin position="612"/>
        <end position="722"/>
    </location>
</feature>
<dbReference type="InterPro" id="IPR013783">
    <property type="entry name" value="Ig-like_fold"/>
</dbReference>
<dbReference type="Proteomes" id="UP001212097">
    <property type="component" value="Chromosome"/>
</dbReference>
<sequence length="1000" mass="103366">MKINYSDGWIGSYRLDNKTHRGSTGQFYCADPSRIGPSVGGTYQSRGSTRTWARDGGGSLSPAAVAQVAWVLGKWGATSNGKQAAAVDAAVYALEGFPTHQLSSNTHGRKRTDAAGVTAQAQAMVAEAKARAAAGSYKLRVDIPSQVPAHSRYKATVTLRNGAGRPVPGEKVTLVDGRHEKVTVTTNKAGVGSASFGTLDRAATVSASATLPATAVTYAIPSNKKAQRVFVSGAKTTVKAHDGASFPPPPPPPVKPRIGTTATDKADGDHMIAAQGGTVVDTVSYSGLVPGKKYTVSGELMDKATGKSTGVKASRTFTPAKATGTVSVEFTVPANVVAGKQLVAFEHVSLNGKAVVAHTDINDVNQTVKVGTPPPPPPVKPRLGTTATDKADGDHMIPASGGTVVDTVSYSGLIPGKTYQVSGELMDKATGKSTGVKASRTFTPAKATGTVSVEFTVPANVVAGRELVAFEHVRQNGKDVAVHTDINDVNQTVWVPKVGTTAVDKADGDHTVSVKGGTVVDTVRYEGLEPGKTYQVSGELMDRHTGKPTGIKGAATFTATKADGTVDVTYTVPAGTEGREFVVFETVTRGGKQIASHTDLKDSLQTIWQSVIGTTAVDKADGDHMLVAQGGTIVDTVRFEGLEPGKTYQVSGELMDRHTGKPTGIKGAATFTATKADGTVDVTYTVPAGTEGREFVVFETVTRGGKQIASHTDLKDSLQTIWQSVIGTTAVDKADGDHMIVAQGGTIVDTVRFEGLEPGKTYQVSGELMDKATGKSTGIKGTAKFTATQSSGAIEVEFAVPSGYAGRGLVAFETVSDGVRVIAEHRDLNDHSQTVWVPKVGTTAVDKADKDHVLAAQGGTIVDTVRYEGLEPGKTYQVSGELMDRRTGKPTGIKAAAAFTATQSSGAIEVEFAVPSGYAGRGLVAFETIRMGGHIVGAHEDLADGAQMVSVSRPTSGHGAASGGGIHTGDVPGGPDKGLIAGGIVLLVLAGGCWVAARLQ</sequence>
<feature type="domain" description="T-Q ester bond containing" evidence="2">
    <location>
        <begin position="726"/>
        <end position="837"/>
    </location>
</feature>
<dbReference type="NCBIfam" id="NF033903">
    <property type="entry name" value="VaFE_rpt"/>
    <property type="match status" value="6"/>
</dbReference>
<proteinExistence type="predicted"/>
<protein>
    <submittedName>
        <fullName evidence="3">VaFE repeat-containing surface-anchored protein</fullName>
    </submittedName>
</protein>
<name>A0ABY7QVH5_9ACTN</name>
<feature type="domain" description="T-Q ester bond containing" evidence="2">
    <location>
        <begin position="496"/>
        <end position="608"/>
    </location>
</feature>
<dbReference type="InterPro" id="IPR041100">
    <property type="entry name" value="TQ"/>
</dbReference>
<keyword evidence="1" id="KW-1133">Transmembrane helix</keyword>
<feature type="domain" description="T-Q ester bond containing" evidence="2">
    <location>
        <begin position="381"/>
        <end position="495"/>
    </location>
</feature>
<accession>A0ABY7QVH5</accession>
<evidence type="ECO:0000259" key="2">
    <source>
        <dbReference type="Pfam" id="PF18202"/>
    </source>
</evidence>
<evidence type="ECO:0000313" key="3">
    <source>
        <dbReference type="EMBL" id="WCC79091.1"/>
    </source>
</evidence>
<dbReference type="Pfam" id="PF18202">
    <property type="entry name" value="TQ"/>
    <property type="match status" value="6"/>
</dbReference>
<keyword evidence="1" id="KW-0812">Transmembrane</keyword>
<keyword evidence="4" id="KW-1185">Reference proteome</keyword>
<dbReference type="RefSeq" id="WP_271417297.1">
    <property type="nucleotide sequence ID" value="NZ_CP115668.1"/>
</dbReference>
<reference evidence="3 4" key="1">
    <citation type="submission" date="2023-06" db="EMBL/GenBank/DDBJ databases">
        <title>The Gram-positive Non-spore-bearing Anaerobic Bacilli of Human Feces.</title>
        <authorList>
            <person name="Eggerth A.H."/>
        </authorList>
    </citation>
    <scope>NUCLEOTIDE SEQUENCE [LARGE SCALE GENOMIC DNA]</scope>
    <source>
        <strain evidence="3 4">CBA3108</strain>
    </source>
</reference>
<feature type="transmembrane region" description="Helical" evidence="1">
    <location>
        <begin position="978"/>
        <end position="997"/>
    </location>
</feature>
<organism evidence="3 4">
    <name type="scientific">Cutibacterium equinum</name>
    <dbReference type="NCBI Taxonomy" id="3016342"/>
    <lineage>
        <taxon>Bacteria</taxon>
        <taxon>Bacillati</taxon>
        <taxon>Actinomycetota</taxon>
        <taxon>Actinomycetes</taxon>
        <taxon>Propionibacteriales</taxon>
        <taxon>Propionibacteriaceae</taxon>
        <taxon>Cutibacterium</taxon>
    </lineage>
</organism>